<keyword evidence="7" id="KW-1185">Reference proteome</keyword>
<name>E8RML8_ASTEC</name>
<evidence type="ECO:0000256" key="1">
    <source>
        <dbReference type="ARBA" id="ARBA00004370"/>
    </source>
</evidence>
<evidence type="ECO:0000256" key="3">
    <source>
        <dbReference type="ARBA" id="ARBA00022989"/>
    </source>
</evidence>
<evidence type="ECO:0000256" key="5">
    <source>
        <dbReference type="SAM" id="Phobius"/>
    </source>
</evidence>
<reference evidence="7" key="1">
    <citation type="submission" date="2010-12" db="EMBL/GenBank/DDBJ databases">
        <title>Complete sequence of chromosome 1 of Asticcacaulis excentricus CB 48.</title>
        <authorList>
            <consortium name="US DOE Joint Genome Institute"/>
            <person name="Lucas S."/>
            <person name="Copeland A."/>
            <person name="Lapidus A."/>
            <person name="Cheng J.-F."/>
            <person name="Bruce D."/>
            <person name="Goodwin L."/>
            <person name="Pitluck S."/>
            <person name="Teshima H."/>
            <person name="Davenport K."/>
            <person name="Detter J.C."/>
            <person name="Han C."/>
            <person name="Tapia R."/>
            <person name="Land M."/>
            <person name="Hauser L."/>
            <person name="Jeffries C."/>
            <person name="Kyrpides N."/>
            <person name="Ivanova N."/>
            <person name="Ovchinnikova G."/>
            <person name="Brun Y.V."/>
            <person name="Woyke T."/>
        </authorList>
    </citation>
    <scope>NUCLEOTIDE SEQUENCE [LARGE SCALE GENOMIC DNA]</scope>
    <source>
        <strain evidence="7">ATCC 15261 / DSM 4724 / KCTC 12464 / NCIMB 9791 / VKM B-1370 / CB 48</strain>
    </source>
</reference>
<evidence type="ECO:0000313" key="6">
    <source>
        <dbReference type="EMBL" id="ADU13899.1"/>
    </source>
</evidence>
<keyword evidence="4 5" id="KW-0472">Membrane</keyword>
<feature type="transmembrane region" description="Helical" evidence="5">
    <location>
        <begin position="45"/>
        <end position="63"/>
    </location>
</feature>
<dbReference type="RefSeq" id="WP_013479727.1">
    <property type="nucleotide sequence ID" value="NC_014816.1"/>
</dbReference>
<accession>E8RML8</accession>
<dbReference type="KEGG" id="aex:Astex_2243"/>
<evidence type="ECO:0000256" key="2">
    <source>
        <dbReference type="ARBA" id="ARBA00022692"/>
    </source>
</evidence>
<sequence>MEGFRDPFFRGCTRPPMFLGVPLSVFLVFAAILLIPAMWAFAFRFAPLAIALCVCWVIGHLYMRQVTRKDDQRVLQWMLRLRVRRAHAPFRRHWGTASFGPLSYQRQGYD</sequence>
<gene>
    <name evidence="6" type="ordered locus">Astex_2243</name>
</gene>
<dbReference type="Pfam" id="PF05101">
    <property type="entry name" value="VirB3"/>
    <property type="match status" value="1"/>
</dbReference>
<dbReference type="eggNOG" id="COG3702">
    <property type="taxonomic scope" value="Bacteria"/>
</dbReference>
<comment type="subcellular location">
    <subcellularLocation>
        <location evidence="1">Membrane</location>
    </subcellularLocation>
</comment>
<dbReference type="Proteomes" id="UP000001492">
    <property type="component" value="Chromosome 1"/>
</dbReference>
<organism evidence="6 7">
    <name type="scientific">Asticcacaulis excentricus (strain ATCC 15261 / DSM 4724 / KCTC 12464 / NCIMB 9791 / VKM B-1370 / CB 48)</name>
    <dbReference type="NCBI Taxonomy" id="573065"/>
    <lineage>
        <taxon>Bacteria</taxon>
        <taxon>Pseudomonadati</taxon>
        <taxon>Pseudomonadota</taxon>
        <taxon>Alphaproteobacteria</taxon>
        <taxon>Caulobacterales</taxon>
        <taxon>Caulobacteraceae</taxon>
        <taxon>Asticcacaulis</taxon>
    </lineage>
</organism>
<keyword evidence="3 5" id="KW-1133">Transmembrane helix</keyword>
<keyword evidence="2 5" id="KW-0812">Transmembrane</keyword>
<protein>
    <submittedName>
        <fullName evidence="6">Type IV secretory pathway VirB3 family protein</fullName>
    </submittedName>
</protein>
<dbReference type="STRING" id="573065.Astex_2243"/>
<evidence type="ECO:0000256" key="4">
    <source>
        <dbReference type="ARBA" id="ARBA00023136"/>
    </source>
</evidence>
<proteinExistence type="predicted"/>
<dbReference type="InterPro" id="IPR007792">
    <property type="entry name" value="T4SS_VirB3/TrbD/AvhB"/>
</dbReference>
<dbReference type="HOGENOM" id="CLU_158477_0_0_5"/>
<dbReference type="OrthoDB" id="9799932at2"/>
<dbReference type="GO" id="GO:0016020">
    <property type="term" value="C:membrane"/>
    <property type="evidence" value="ECO:0007669"/>
    <property type="project" value="UniProtKB-SubCell"/>
</dbReference>
<dbReference type="AlphaFoldDB" id="E8RML8"/>
<feature type="transmembrane region" description="Helical" evidence="5">
    <location>
        <begin position="21"/>
        <end position="39"/>
    </location>
</feature>
<dbReference type="EMBL" id="CP002395">
    <property type="protein sequence ID" value="ADU13899.1"/>
    <property type="molecule type" value="Genomic_DNA"/>
</dbReference>
<evidence type="ECO:0000313" key="7">
    <source>
        <dbReference type="Proteomes" id="UP000001492"/>
    </source>
</evidence>